<feature type="binding site" evidence="7">
    <location>
        <position position="61"/>
    </location>
    <ligand>
        <name>FAD</name>
        <dbReference type="ChEBI" id="CHEBI:57692"/>
    </ligand>
</feature>
<proteinExistence type="inferred from homology"/>
<feature type="binding site" evidence="7">
    <location>
        <position position="2"/>
    </location>
    <ligand>
        <name>FAD</name>
        <dbReference type="ChEBI" id="CHEBI:57692"/>
    </ligand>
</feature>
<evidence type="ECO:0000313" key="9">
    <source>
        <dbReference type="EMBL" id="KAG5460664.1"/>
    </source>
</evidence>
<dbReference type="OrthoDB" id="432685at2759"/>
<reference evidence="9 10" key="1">
    <citation type="journal article" name="Sci. Rep.">
        <title>Genome-scale phylogenetic analyses confirm Olpidium as the closest living zoosporic fungus to the non-flagellated, terrestrial fungi.</title>
        <authorList>
            <person name="Chang Y."/>
            <person name="Rochon D."/>
            <person name="Sekimoto S."/>
            <person name="Wang Y."/>
            <person name="Chovatia M."/>
            <person name="Sandor L."/>
            <person name="Salamov A."/>
            <person name="Grigoriev I.V."/>
            <person name="Stajich J.E."/>
            <person name="Spatafora J.W."/>
        </authorList>
    </citation>
    <scope>NUCLEOTIDE SEQUENCE [LARGE SCALE GENOMIC DNA]</scope>
    <source>
        <strain evidence="9">S191</strain>
    </source>
</reference>
<comment type="cofactor">
    <cofactor evidence="1 7">
        <name>FAD</name>
        <dbReference type="ChEBI" id="CHEBI:57692"/>
    </cofactor>
</comment>
<dbReference type="GO" id="GO:0004128">
    <property type="term" value="F:cytochrome-b5 reductase activity, acting on NAD(P)H"/>
    <property type="evidence" value="ECO:0007669"/>
    <property type="project" value="TreeGrafter"/>
</dbReference>
<dbReference type="InterPro" id="IPR039261">
    <property type="entry name" value="FNR_nucleotide-bd"/>
</dbReference>
<gene>
    <name evidence="9" type="ORF">BJ554DRAFT_7254</name>
</gene>
<dbReference type="Pfam" id="PF00175">
    <property type="entry name" value="NAD_binding_1"/>
    <property type="match status" value="2"/>
</dbReference>
<dbReference type="Gene3D" id="3.40.50.80">
    <property type="entry name" value="Nucleotide-binding domain of ferredoxin-NADP reductase (FNR) module"/>
    <property type="match status" value="2"/>
</dbReference>
<dbReference type="AlphaFoldDB" id="A0A8H7ZWC9"/>
<evidence type="ECO:0000256" key="3">
    <source>
        <dbReference type="ARBA" id="ARBA00006105"/>
    </source>
</evidence>
<dbReference type="EMBL" id="JAEFCI010004881">
    <property type="protein sequence ID" value="KAG5460664.1"/>
    <property type="molecule type" value="Genomic_DNA"/>
</dbReference>
<feature type="binding site" evidence="7">
    <location>
        <position position="1"/>
    </location>
    <ligand>
        <name>FAD</name>
        <dbReference type="ChEBI" id="CHEBI:57692"/>
    </ligand>
</feature>
<dbReference type="PANTHER" id="PTHR19370">
    <property type="entry name" value="NADH-CYTOCHROME B5 REDUCTASE"/>
    <property type="match status" value="1"/>
</dbReference>
<dbReference type="GO" id="GO:0005741">
    <property type="term" value="C:mitochondrial outer membrane"/>
    <property type="evidence" value="ECO:0007669"/>
    <property type="project" value="UniProtKB-SubCell"/>
</dbReference>
<keyword evidence="4 7" id="KW-0285">Flavoprotein</keyword>
<keyword evidence="5 7" id="KW-0274">FAD</keyword>
<comment type="similarity">
    <text evidence="3">Belongs to the flavoprotein pyridine nucleotide cytochrome reductase family.</text>
</comment>
<name>A0A8H7ZWC9_9FUNG</name>
<accession>A0A8H7ZWC9</accession>
<dbReference type="InterPro" id="IPR001834">
    <property type="entry name" value="CBR-like"/>
</dbReference>
<evidence type="ECO:0000256" key="1">
    <source>
        <dbReference type="ARBA" id="ARBA00001974"/>
    </source>
</evidence>
<protein>
    <recommendedName>
        <fullName evidence="8">Oxidoreductase FAD/NAD(P)-binding domain-containing protein</fullName>
    </recommendedName>
</protein>
<feature type="domain" description="Oxidoreductase FAD/NAD(P)-binding" evidence="8">
    <location>
        <begin position="59"/>
        <end position="98"/>
    </location>
</feature>
<comment type="subcellular location">
    <subcellularLocation>
        <location evidence="2">Mitochondrion outer membrane</location>
        <topology evidence="2">Single-pass membrane protein</topology>
    </subcellularLocation>
</comment>
<feature type="domain" description="Oxidoreductase FAD/NAD(P)-binding" evidence="8">
    <location>
        <begin position="153"/>
        <end position="202"/>
    </location>
</feature>
<dbReference type="Proteomes" id="UP000673691">
    <property type="component" value="Unassembled WGS sequence"/>
</dbReference>
<evidence type="ECO:0000259" key="8">
    <source>
        <dbReference type="Pfam" id="PF00175"/>
    </source>
</evidence>
<evidence type="ECO:0000313" key="10">
    <source>
        <dbReference type="Proteomes" id="UP000673691"/>
    </source>
</evidence>
<dbReference type="InterPro" id="IPR001433">
    <property type="entry name" value="OxRdtase_FAD/NAD-bd"/>
</dbReference>
<evidence type="ECO:0000256" key="7">
    <source>
        <dbReference type="PIRSR" id="PIRSR601834-1"/>
    </source>
</evidence>
<evidence type="ECO:0000256" key="5">
    <source>
        <dbReference type="ARBA" id="ARBA00022827"/>
    </source>
</evidence>
<dbReference type="SUPFAM" id="SSF52343">
    <property type="entry name" value="Ferredoxin reductase-like, C-terminal NADP-linked domain"/>
    <property type="match status" value="2"/>
</dbReference>
<comment type="caution">
    <text evidence="9">The sequence shown here is derived from an EMBL/GenBank/DDBJ whole genome shotgun (WGS) entry which is preliminary data.</text>
</comment>
<keyword evidence="10" id="KW-1185">Reference proteome</keyword>
<keyword evidence="6" id="KW-0560">Oxidoreductase</keyword>
<organism evidence="9 10">
    <name type="scientific">Olpidium bornovanus</name>
    <dbReference type="NCBI Taxonomy" id="278681"/>
    <lineage>
        <taxon>Eukaryota</taxon>
        <taxon>Fungi</taxon>
        <taxon>Fungi incertae sedis</taxon>
        <taxon>Olpidiomycota</taxon>
        <taxon>Olpidiomycotina</taxon>
        <taxon>Olpidiomycetes</taxon>
        <taxon>Olpidiales</taxon>
        <taxon>Olpidiaceae</taxon>
        <taxon>Olpidium</taxon>
    </lineage>
</organism>
<dbReference type="PANTHER" id="PTHR19370:SF171">
    <property type="entry name" value="NADH-CYTOCHROME B5 REDUCTASE 2"/>
    <property type="match status" value="1"/>
</dbReference>
<evidence type="ECO:0000256" key="4">
    <source>
        <dbReference type="ARBA" id="ARBA00022630"/>
    </source>
</evidence>
<evidence type="ECO:0000256" key="2">
    <source>
        <dbReference type="ARBA" id="ARBA00004572"/>
    </source>
</evidence>
<sequence length="243" mass="26934">MSEHVFGMKPGETLEMKGPLLKIKYEPNRWSKIGMIAGKSAAAVQPGRERLTSSRKLEGLTPMLQVIKKILNNPDDKTKVSLLFANQEGRDILLKSEVRVGIVRVCPGPRKYLTFPCRWASWTPSQRSTPTGSSESTANRSACLFPPVLHFTQVQYTLDRPPSGWKGETGFVSENMVEKYMPGKDEDAIIFVCGPAAMVAHVSGAQQNSRLPTGRGWRSFGGTWHNEIPCGVPPDEMCEPFRS</sequence>
<evidence type="ECO:0000256" key="6">
    <source>
        <dbReference type="ARBA" id="ARBA00023002"/>
    </source>
</evidence>
<dbReference type="CDD" id="cd06183">
    <property type="entry name" value="cyt_b5_reduct_like"/>
    <property type="match status" value="1"/>
</dbReference>